<name>A0ABM8C901_9BURK</name>
<dbReference type="EMBL" id="AP026966">
    <property type="protein sequence ID" value="BDT59741.1"/>
    <property type="molecule type" value="Genomic_DNA"/>
</dbReference>
<dbReference type="RefSeq" id="WP_281908580.1">
    <property type="nucleotide sequence ID" value="NZ_AP026966.1"/>
</dbReference>
<feature type="compositionally biased region" description="Low complexity" evidence="1">
    <location>
        <begin position="38"/>
        <end position="58"/>
    </location>
</feature>
<dbReference type="Proteomes" id="UP001163336">
    <property type="component" value="Chromosome"/>
</dbReference>
<feature type="compositionally biased region" description="Basic and acidic residues" evidence="1">
    <location>
        <begin position="21"/>
        <end position="33"/>
    </location>
</feature>
<feature type="region of interest" description="Disordered" evidence="1">
    <location>
        <begin position="1"/>
        <end position="58"/>
    </location>
</feature>
<evidence type="ECO:0008006" key="4">
    <source>
        <dbReference type="Google" id="ProtNLM"/>
    </source>
</evidence>
<evidence type="ECO:0000313" key="3">
    <source>
        <dbReference type="Proteomes" id="UP001163336"/>
    </source>
</evidence>
<keyword evidence="3" id="KW-1185">Reference proteome</keyword>
<accession>A0ABM8C901</accession>
<proteinExistence type="predicted"/>
<reference evidence="2" key="1">
    <citation type="submission" date="2022-11" db="EMBL/GenBank/DDBJ databases">
        <title>Isolation and characterization of PLA-degrading bacterium Massilia sp. from Antarctic soil.</title>
        <authorList>
            <person name="Sato K."/>
            <person name="Gomez-Fuentes C."/>
            <person name="Ahmad S.A."/>
            <person name="Zulkharnain A."/>
        </authorList>
    </citation>
    <scope>NUCLEOTIDE SEQUENCE</scope>
    <source>
        <strain evidence="2">N-3</strain>
    </source>
</reference>
<feature type="compositionally biased region" description="Basic and acidic residues" evidence="1">
    <location>
        <begin position="1"/>
        <end position="12"/>
    </location>
</feature>
<organism evidence="2 3">
    <name type="scientific">Massilia varians</name>
    <dbReference type="NCBI Taxonomy" id="457921"/>
    <lineage>
        <taxon>Bacteria</taxon>
        <taxon>Pseudomonadati</taxon>
        <taxon>Pseudomonadota</taxon>
        <taxon>Betaproteobacteria</taxon>
        <taxon>Burkholderiales</taxon>
        <taxon>Oxalobacteraceae</taxon>
        <taxon>Telluria group</taxon>
        <taxon>Massilia</taxon>
    </lineage>
</organism>
<evidence type="ECO:0000313" key="2">
    <source>
        <dbReference type="EMBL" id="BDT59741.1"/>
    </source>
</evidence>
<protein>
    <recommendedName>
        <fullName evidence="4">YfhD family protein</fullName>
    </recommendedName>
</protein>
<sequence>MPENKDTGDRSLSDVQLDDFDVNRQRERLERSRPGNLQSDRQQGSQQSGEQAQPQDKR</sequence>
<evidence type="ECO:0000256" key="1">
    <source>
        <dbReference type="SAM" id="MobiDB-lite"/>
    </source>
</evidence>
<gene>
    <name evidence="2" type="ORF">MasN3_32350</name>
</gene>